<dbReference type="Pfam" id="PF05569">
    <property type="entry name" value="Peptidase_M56"/>
    <property type="match status" value="1"/>
</dbReference>
<dbReference type="AlphaFoldDB" id="A0A974XGI7"/>
<accession>A0A974XGI7</accession>
<dbReference type="PANTHER" id="PTHR34978:SF3">
    <property type="entry name" value="SLR0241 PROTEIN"/>
    <property type="match status" value="1"/>
</dbReference>
<protein>
    <recommendedName>
        <fullName evidence="2">Peptidase M56 domain-containing protein</fullName>
    </recommendedName>
</protein>
<keyword evidence="1" id="KW-0812">Transmembrane</keyword>
<keyword evidence="1" id="KW-0472">Membrane</keyword>
<organism evidence="3 4">
    <name type="scientific">Alkalibacter rhizosphaerae</name>
    <dbReference type="NCBI Taxonomy" id="2815577"/>
    <lineage>
        <taxon>Bacteria</taxon>
        <taxon>Bacillati</taxon>
        <taxon>Bacillota</taxon>
        <taxon>Clostridia</taxon>
        <taxon>Eubacteriales</taxon>
        <taxon>Eubacteriaceae</taxon>
        <taxon>Alkalibacter</taxon>
    </lineage>
</organism>
<evidence type="ECO:0000313" key="3">
    <source>
        <dbReference type="EMBL" id="QSX09462.1"/>
    </source>
</evidence>
<feature type="transmembrane region" description="Helical" evidence="1">
    <location>
        <begin position="36"/>
        <end position="55"/>
    </location>
</feature>
<keyword evidence="1" id="KW-1133">Transmembrane helix</keyword>
<dbReference type="InterPro" id="IPR008756">
    <property type="entry name" value="Peptidase_M56"/>
</dbReference>
<keyword evidence="4" id="KW-1185">Reference proteome</keyword>
<feature type="domain" description="Peptidase M56" evidence="2">
    <location>
        <begin position="9"/>
        <end position="280"/>
    </location>
</feature>
<proteinExistence type="predicted"/>
<feature type="transmembrane region" description="Helical" evidence="1">
    <location>
        <begin position="288"/>
        <end position="306"/>
    </location>
</feature>
<evidence type="ECO:0000313" key="4">
    <source>
        <dbReference type="Proteomes" id="UP000663499"/>
    </source>
</evidence>
<gene>
    <name evidence="3" type="ORF">J0B03_05205</name>
</gene>
<dbReference type="InterPro" id="IPR052173">
    <property type="entry name" value="Beta-lactam_resp_regulator"/>
</dbReference>
<dbReference type="Proteomes" id="UP000663499">
    <property type="component" value="Chromosome"/>
</dbReference>
<dbReference type="CDD" id="cd07341">
    <property type="entry name" value="M56_BlaR1_MecR1_like"/>
    <property type="match status" value="1"/>
</dbReference>
<feature type="transmembrane region" description="Helical" evidence="1">
    <location>
        <begin position="6"/>
        <end position="29"/>
    </location>
</feature>
<evidence type="ECO:0000259" key="2">
    <source>
        <dbReference type="Pfam" id="PF05569"/>
    </source>
</evidence>
<dbReference type="KEGG" id="alka:J0B03_05205"/>
<evidence type="ECO:0000256" key="1">
    <source>
        <dbReference type="SAM" id="Phobius"/>
    </source>
</evidence>
<dbReference type="EMBL" id="CP071444">
    <property type="protein sequence ID" value="QSX09462.1"/>
    <property type="molecule type" value="Genomic_DNA"/>
</dbReference>
<dbReference type="RefSeq" id="WP_207300797.1">
    <property type="nucleotide sequence ID" value="NZ_CP071444.1"/>
</dbReference>
<dbReference type="PANTHER" id="PTHR34978">
    <property type="entry name" value="POSSIBLE SENSOR-TRANSDUCER PROTEIN BLAR"/>
    <property type="match status" value="1"/>
</dbReference>
<name>A0A974XGI7_9FIRM</name>
<sequence>MLEKIFLSIMSMSYTGSIIIIFIIAVRLLLKRAPKIFSYMLWAIPFFRLLFPVSFKSIWSLIPAESSRIPASVITKTSSGIGNEMFNVDPIVNDSISMKEPMLAAEPLQAWIKLGSIVWTIGILAFLIYGIWSVVRLKSKLNEANFEEKNIYRSRLVDTPFVMGLFRPKIYLPVTLSESEKDYILLHEQTHLKRFDHVIRFFSYLIVCIHWFNPLVWIAFWLSGKDMEMSCDESVIRRLGQGVKKNYSQSLLNLTIGKSNIGMTPLAFGEGDTRGRIKNIINFQRPKWWIVVIAILVLIVAFVGLMTDSKEDAKKTAERFLEVHTTPENAEFTTFYLDNMNLKSYSLSEVNVFFDLVRKEYENLMTKEAMERAINNRFIPWIDVIKDADYTLEVVFIDWNKRESLEHSMAEYDYEMGIQVTFANEKREEVTVSGEIELVEMGDGWKVDGYHPNNEDLSKLLLWNDTNNKAPGFSLPPNEGEKITFQSSELIYQNDGGTSHSLGPIGPTYILSNRVLEVKGETTYEVSDFQETTLSEESFKSQFQKFHEIPDISSFHNKMQYDLVDSTKETPGYRLYVLDDQYWMATLYRGSIWRVVTLIPLE</sequence>
<feature type="transmembrane region" description="Helical" evidence="1">
    <location>
        <begin position="201"/>
        <end position="222"/>
    </location>
</feature>
<feature type="transmembrane region" description="Helical" evidence="1">
    <location>
        <begin position="110"/>
        <end position="132"/>
    </location>
</feature>
<reference evidence="3" key="1">
    <citation type="submission" date="2021-03" db="EMBL/GenBank/DDBJ databases">
        <title>Alkalibacter marinus sp. nov., isolated from tidal flat sediment.</title>
        <authorList>
            <person name="Namirimu T."/>
            <person name="Yang J.-A."/>
            <person name="Yang S.-H."/>
            <person name="Kim Y.-J."/>
            <person name="Kwon K.K."/>
        </authorList>
    </citation>
    <scope>NUCLEOTIDE SEQUENCE</scope>
    <source>
        <strain evidence="3">ES005</strain>
    </source>
</reference>